<organism evidence="2 3">
    <name type="scientific">Streptococcus thermophilus</name>
    <dbReference type="NCBI Taxonomy" id="1308"/>
    <lineage>
        <taxon>Bacteria</taxon>
        <taxon>Bacillati</taxon>
        <taxon>Bacillota</taxon>
        <taxon>Bacilli</taxon>
        <taxon>Lactobacillales</taxon>
        <taxon>Streptococcaceae</taxon>
        <taxon>Streptococcus</taxon>
    </lineage>
</organism>
<dbReference type="EMBL" id="LR822017">
    <property type="protein sequence ID" value="CAD0139142.1"/>
    <property type="molecule type" value="Genomic_DNA"/>
</dbReference>
<proteinExistence type="predicted"/>
<evidence type="ECO:0000313" key="3">
    <source>
        <dbReference type="Proteomes" id="UP000509833"/>
    </source>
</evidence>
<dbReference type="RefSeq" id="WP_232087324.1">
    <property type="nucleotide sequence ID" value="NZ_LR822017.1"/>
</dbReference>
<dbReference type="AlphaFoldDB" id="A0A8D6U7Z1"/>
<gene>
    <name evidence="2" type="ORF">STHERMO_1817</name>
</gene>
<accession>A0A8D6U7Z1</accession>
<keyword evidence="1" id="KW-1133">Transmembrane helix</keyword>
<evidence type="ECO:0000313" key="2">
    <source>
        <dbReference type="EMBL" id="CAD0139142.1"/>
    </source>
</evidence>
<keyword evidence="1" id="KW-0812">Transmembrane</keyword>
<feature type="transmembrane region" description="Helical" evidence="1">
    <location>
        <begin position="9"/>
        <end position="30"/>
    </location>
</feature>
<dbReference type="Proteomes" id="UP000509833">
    <property type="component" value="Chromosome"/>
</dbReference>
<name>A0A8D6U7Z1_STRTR</name>
<protein>
    <submittedName>
        <fullName evidence="2">Uncharacterized protein</fullName>
    </submittedName>
</protein>
<keyword evidence="1" id="KW-0472">Membrane</keyword>
<evidence type="ECO:0000256" key="1">
    <source>
        <dbReference type="SAM" id="Phobius"/>
    </source>
</evidence>
<reference evidence="2 3" key="1">
    <citation type="submission" date="2020-06" db="EMBL/GenBank/DDBJ databases">
        <authorList>
            <person name="Chuat V."/>
        </authorList>
    </citation>
    <scope>NUCLEOTIDE SEQUENCE [LARGE SCALE GENOMIC DNA]</scope>
    <source>
        <strain evidence="2">STH_CIRM_336</strain>
    </source>
</reference>
<sequence length="115" mass="12531">MAKGKKTPIIADIIVVVLALAGYGFGSYYYSRGQVADRYEAATYGKFVSYASNHNTTPDGVSDIFLNGTDDTMYKDVTADIDKNTTGAKNRSADSIIFSDVDETEFVQTGEKTFL</sequence>